<feature type="domain" description="Plastocyanin-like" evidence="2">
    <location>
        <begin position="252"/>
        <end position="353"/>
    </location>
</feature>
<dbReference type="GO" id="GO:0016491">
    <property type="term" value="F:oxidoreductase activity"/>
    <property type="evidence" value="ECO:0007669"/>
    <property type="project" value="InterPro"/>
</dbReference>
<dbReference type="Pfam" id="PF07731">
    <property type="entry name" value="Cu-oxidase_2"/>
    <property type="match status" value="1"/>
</dbReference>
<accession>F0X904</accession>
<feature type="region of interest" description="Disordered" evidence="1">
    <location>
        <begin position="191"/>
        <end position="222"/>
    </location>
</feature>
<evidence type="ECO:0000256" key="1">
    <source>
        <dbReference type="SAM" id="MobiDB-lite"/>
    </source>
</evidence>
<evidence type="ECO:0000313" key="3">
    <source>
        <dbReference type="EMBL" id="EFX05454.1"/>
    </source>
</evidence>
<dbReference type="STRING" id="655863.F0X904"/>
<dbReference type="GeneID" id="25976633"/>
<dbReference type="Proteomes" id="UP000007796">
    <property type="component" value="Unassembled WGS sequence"/>
</dbReference>
<dbReference type="SUPFAM" id="SSF49503">
    <property type="entry name" value="Cupredoxins"/>
    <property type="match status" value="1"/>
</dbReference>
<dbReference type="AlphaFoldDB" id="F0X904"/>
<dbReference type="RefSeq" id="XP_014174936.1">
    <property type="nucleotide sequence ID" value="XM_014319461.1"/>
</dbReference>
<gene>
    <name evidence="3" type="ORF">CMQ_3523</name>
</gene>
<dbReference type="InterPro" id="IPR008972">
    <property type="entry name" value="Cupredoxin"/>
</dbReference>
<reference evidence="3 4" key="1">
    <citation type="journal article" date="2011" name="Proc. Natl. Acad. Sci. U.S.A.">
        <title>Genome and transcriptome analyses of the mountain pine beetle-fungal symbiont Grosmannia clavigera, a lodgepole pine pathogen.</title>
        <authorList>
            <person name="DiGuistini S."/>
            <person name="Wang Y."/>
            <person name="Liao N.Y."/>
            <person name="Taylor G."/>
            <person name="Tanguay P."/>
            <person name="Feau N."/>
            <person name="Henrissat B."/>
            <person name="Chan S.K."/>
            <person name="Hesse-Orce U."/>
            <person name="Alamouti S.M."/>
            <person name="Tsui C.K.M."/>
            <person name="Docking R.T."/>
            <person name="Levasseur A."/>
            <person name="Haridas S."/>
            <person name="Robertson G."/>
            <person name="Birol I."/>
            <person name="Holt R.A."/>
            <person name="Marra M.A."/>
            <person name="Hamelin R.C."/>
            <person name="Hirst M."/>
            <person name="Jones S.J.M."/>
            <person name="Bohlmann J."/>
            <person name="Breuil C."/>
        </authorList>
    </citation>
    <scope>NUCLEOTIDE SEQUENCE [LARGE SCALE GENOMIC DNA]</scope>
    <source>
        <strain evidence="4">kw1407 / UAMH 11150</strain>
    </source>
</reference>
<feature type="compositionally biased region" description="Low complexity" evidence="1">
    <location>
        <begin position="211"/>
        <end position="220"/>
    </location>
</feature>
<proteinExistence type="predicted"/>
<keyword evidence="4" id="KW-1185">Reference proteome</keyword>
<dbReference type="eggNOG" id="KOG1263">
    <property type="taxonomic scope" value="Eukaryota"/>
</dbReference>
<evidence type="ECO:0000259" key="2">
    <source>
        <dbReference type="Pfam" id="PF07731"/>
    </source>
</evidence>
<dbReference type="OrthoDB" id="2121828at2759"/>
<dbReference type="EMBL" id="GL629735">
    <property type="protein sequence ID" value="EFX05454.1"/>
    <property type="molecule type" value="Genomic_DNA"/>
</dbReference>
<protein>
    <submittedName>
        <fullName evidence="3">Laccase iv</fullName>
    </submittedName>
</protein>
<sequence>MAAEREVRFLWAPGGIFRERLEWKSPARLGSELIENERMMFYGPCLKHLIRRQHDVSLLVQTIHGARHGSLGAALGLRYAALTCLFLGIAVPAHPVKCSQVADSSMTLVAAGESRPTRSPNTAVRWRIVSMGPITGLSLVVPQATMTPIHVDGGHPVAAVSGDGIGILYPGKRVDLLVTEPADIPLRLYNDMDSDQSVKEEDEKTRPLPEAPTAESTTPTDWPMQQADQTLVEYAKVQLLAKFGNRPMGFMNHSSWNKDQLVPFVAGSSSGAWVDLVINSLDDGGHPFRLHGHAIYVLLRYQTSSRVCWCSCNPFDRHKTPPESVDMTAPLLKHTVLVPQRGHVMLRFRADNWLMFSDKAVSKMTVFSKLASAAAVVLPLAELVLTDSLADIEHVVLFIQHAYGCGLTASSVAGVRGFADPNVQVDGSTAVWTQPINNTTTLNPKGWRANQQALTHGANNAWAVRNTLYNWGHIRRNEIPTQSSSSSNGRQLEARTSLCPRWALAPRPHRPPVPYNGFVSAVSLEDVPALAEEGYRAVRGRITESCYLVFESSSSVLTNHASAERVAASAATASHESVSQRRAVHVLELGTNSFQIGSALDGRWLTGSGTLASDAASAGNFTVSFAAGQGYGLQNGCGRWLTAAGMGAQVFFGPDVAYWKAYSVTYHD</sequence>
<dbReference type="InParanoid" id="F0X904"/>
<dbReference type="InterPro" id="IPR011706">
    <property type="entry name" value="Cu-oxidase_C"/>
</dbReference>
<dbReference type="HOGENOM" id="CLU_411053_0_0_1"/>
<name>F0X904_GROCL</name>
<evidence type="ECO:0000313" key="4">
    <source>
        <dbReference type="Proteomes" id="UP000007796"/>
    </source>
</evidence>
<dbReference type="Gene3D" id="2.60.40.420">
    <property type="entry name" value="Cupredoxins - blue copper proteins"/>
    <property type="match status" value="2"/>
</dbReference>
<dbReference type="GO" id="GO:0005507">
    <property type="term" value="F:copper ion binding"/>
    <property type="evidence" value="ECO:0007669"/>
    <property type="project" value="InterPro"/>
</dbReference>
<feature type="compositionally biased region" description="Basic and acidic residues" evidence="1">
    <location>
        <begin position="196"/>
        <end position="207"/>
    </location>
</feature>
<organism evidence="4">
    <name type="scientific">Grosmannia clavigera (strain kw1407 / UAMH 11150)</name>
    <name type="common">Blue stain fungus</name>
    <name type="synonym">Graphiocladiella clavigera</name>
    <dbReference type="NCBI Taxonomy" id="655863"/>
    <lineage>
        <taxon>Eukaryota</taxon>
        <taxon>Fungi</taxon>
        <taxon>Dikarya</taxon>
        <taxon>Ascomycota</taxon>
        <taxon>Pezizomycotina</taxon>
        <taxon>Sordariomycetes</taxon>
        <taxon>Sordariomycetidae</taxon>
        <taxon>Ophiostomatales</taxon>
        <taxon>Ophiostomataceae</taxon>
        <taxon>Leptographium</taxon>
    </lineage>
</organism>